<evidence type="ECO:0000256" key="2">
    <source>
        <dbReference type="ARBA" id="ARBA00022692"/>
    </source>
</evidence>
<evidence type="ECO:0000259" key="6">
    <source>
        <dbReference type="PROSITE" id="PS52015"/>
    </source>
</evidence>
<dbReference type="GO" id="GO:0015891">
    <property type="term" value="P:siderophore transport"/>
    <property type="evidence" value="ECO:0007669"/>
    <property type="project" value="InterPro"/>
</dbReference>
<evidence type="ECO:0000313" key="7">
    <source>
        <dbReference type="EMBL" id="MBI3127343.1"/>
    </source>
</evidence>
<evidence type="ECO:0000313" key="8">
    <source>
        <dbReference type="Proteomes" id="UP000782312"/>
    </source>
</evidence>
<accession>A0A932HYF4</accession>
<protein>
    <submittedName>
        <fullName evidence="7">Energy transducer TonB</fullName>
    </submittedName>
</protein>
<dbReference type="AlphaFoldDB" id="A0A932HYF4"/>
<dbReference type="GO" id="GO:0016020">
    <property type="term" value="C:membrane"/>
    <property type="evidence" value="ECO:0007669"/>
    <property type="project" value="UniProtKB-SubCell"/>
</dbReference>
<dbReference type="GO" id="GO:0031992">
    <property type="term" value="F:energy transducer activity"/>
    <property type="evidence" value="ECO:0007669"/>
    <property type="project" value="InterPro"/>
</dbReference>
<reference evidence="7" key="1">
    <citation type="submission" date="2020-07" db="EMBL/GenBank/DDBJ databases">
        <title>Huge and variable diversity of episymbiotic CPR bacteria and DPANN archaea in groundwater ecosystems.</title>
        <authorList>
            <person name="He C.Y."/>
            <person name="Keren R."/>
            <person name="Whittaker M."/>
            <person name="Farag I.F."/>
            <person name="Doudna J."/>
            <person name="Cate J.H.D."/>
            <person name="Banfield J.F."/>
        </authorList>
    </citation>
    <scope>NUCLEOTIDE SEQUENCE</scope>
    <source>
        <strain evidence="7">NC_groundwater_763_Ag_S-0.2um_68_21</strain>
    </source>
</reference>
<organism evidence="7 8">
    <name type="scientific">Tectimicrobiota bacterium</name>
    <dbReference type="NCBI Taxonomy" id="2528274"/>
    <lineage>
        <taxon>Bacteria</taxon>
        <taxon>Pseudomonadati</taxon>
        <taxon>Nitrospinota/Tectimicrobiota group</taxon>
        <taxon>Candidatus Tectimicrobiota</taxon>
    </lineage>
</organism>
<evidence type="ECO:0000256" key="1">
    <source>
        <dbReference type="ARBA" id="ARBA00004167"/>
    </source>
</evidence>
<dbReference type="Gene3D" id="3.30.1150.10">
    <property type="match status" value="1"/>
</dbReference>
<gene>
    <name evidence="7" type="ORF">HYZ11_07040</name>
</gene>
<feature type="region of interest" description="Disordered" evidence="5">
    <location>
        <begin position="56"/>
        <end position="196"/>
    </location>
</feature>
<evidence type="ECO:0000256" key="4">
    <source>
        <dbReference type="ARBA" id="ARBA00023136"/>
    </source>
</evidence>
<dbReference type="PRINTS" id="PR01374">
    <property type="entry name" value="TONBPROTEIN"/>
</dbReference>
<dbReference type="NCBIfam" id="TIGR01352">
    <property type="entry name" value="tonB_Cterm"/>
    <property type="match status" value="1"/>
</dbReference>
<dbReference type="InterPro" id="IPR006260">
    <property type="entry name" value="TonB/TolA_C"/>
</dbReference>
<proteinExistence type="predicted"/>
<dbReference type="EMBL" id="JACPUR010000017">
    <property type="protein sequence ID" value="MBI3127343.1"/>
    <property type="molecule type" value="Genomic_DNA"/>
</dbReference>
<keyword evidence="4" id="KW-0472">Membrane</keyword>
<dbReference type="GO" id="GO:0030288">
    <property type="term" value="C:outer membrane-bounded periplasmic space"/>
    <property type="evidence" value="ECO:0007669"/>
    <property type="project" value="InterPro"/>
</dbReference>
<evidence type="ECO:0000256" key="5">
    <source>
        <dbReference type="SAM" id="MobiDB-lite"/>
    </source>
</evidence>
<dbReference type="PROSITE" id="PS52015">
    <property type="entry name" value="TONB_CTD"/>
    <property type="match status" value="1"/>
</dbReference>
<dbReference type="InterPro" id="IPR037682">
    <property type="entry name" value="TonB_C"/>
</dbReference>
<dbReference type="GO" id="GO:0055085">
    <property type="term" value="P:transmembrane transport"/>
    <property type="evidence" value="ECO:0007669"/>
    <property type="project" value="InterPro"/>
</dbReference>
<sequence>MRTIYRTAGKGGGLKLHWLLSAAVHAGLLGGLALLPPGGAPEPGYPVRLVRLAPEEKAPAPEAAPIREPKPRTPPSPLPPPGQTSSPGQAAPQGTAAPRAPERAVPPPGARAEKKKVIPPREAASAGRAPRQVPPAPSQEAKPFARPGQAPTSPPKEESPPPPAATKPASPAPAPRAEGSRTASLPPLPGEETLSPRLLRERLAQIVARIERAKRYPEAARLMGVEGTAVVAFRIRPDGRVEGLAIRETSGHPALDEATLEAVRRAQPLPHVRHALVLPVRYTLREAER</sequence>
<feature type="compositionally biased region" description="Pro residues" evidence="5">
    <location>
        <begin position="72"/>
        <end position="82"/>
    </location>
</feature>
<dbReference type="Pfam" id="PF03544">
    <property type="entry name" value="TonB_C"/>
    <property type="match status" value="1"/>
</dbReference>
<evidence type="ECO:0000256" key="3">
    <source>
        <dbReference type="ARBA" id="ARBA00022989"/>
    </source>
</evidence>
<dbReference type="InterPro" id="IPR003538">
    <property type="entry name" value="TonB"/>
</dbReference>
<name>A0A932HYF4_UNCTE</name>
<feature type="compositionally biased region" description="Basic and acidic residues" evidence="5">
    <location>
        <begin position="56"/>
        <end position="71"/>
    </location>
</feature>
<keyword evidence="2" id="KW-0812">Transmembrane</keyword>
<dbReference type="Proteomes" id="UP000782312">
    <property type="component" value="Unassembled WGS sequence"/>
</dbReference>
<dbReference type="SUPFAM" id="SSF74653">
    <property type="entry name" value="TolA/TonB C-terminal domain"/>
    <property type="match status" value="1"/>
</dbReference>
<comment type="caution">
    <text evidence="7">The sequence shown here is derived from an EMBL/GenBank/DDBJ whole genome shotgun (WGS) entry which is preliminary data.</text>
</comment>
<feature type="compositionally biased region" description="Pro residues" evidence="5">
    <location>
        <begin position="160"/>
        <end position="174"/>
    </location>
</feature>
<keyword evidence="3" id="KW-1133">Transmembrane helix</keyword>
<comment type="subcellular location">
    <subcellularLocation>
        <location evidence="1">Membrane</location>
        <topology evidence="1">Single-pass membrane protein</topology>
    </subcellularLocation>
</comment>
<feature type="compositionally biased region" description="Low complexity" evidence="5">
    <location>
        <begin position="83"/>
        <end position="99"/>
    </location>
</feature>
<feature type="domain" description="TonB C-terminal" evidence="6">
    <location>
        <begin position="201"/>
        <end position="289"/>
    </location>
</feature>